<name>A0ACB8GPV4_PSICU</name>
<keyword evidence="2" id="KW-1185">Reference proteome</keyword>
<accession>A0ACB8GPV4</accession>
<dbReference type="Proteomes" id="UP000664032">
    <property type="component" value="Unassembled WGS sequence"/>
</dbReference>
<comment type="caution">
    <text evidence="1">The sequence shown here is derived from an EMBL/GenBank/DDBJ whole genome shotgun (WGS) entry which is preliminary data.</text>
</comment>
<sequence length="616" mass="67589">MTQIDIVKLWAIMLRNSNDLFIAQSTSRKFLDTIEDLLSSARTSPVVRERLLEVVAAAAYASGNKKGSDREGFKGLWRRVKPFDKPDEGVPFDTDDAMFNPPTATTVGGRVSGFDVPTVLYQEASPLPEDSAPNTPVPNPHLNANPNGKRRKSPTRNNRIIPLDEDMRRLFQECKIAQGNASLLAQALALAKPEELKKQDIIKEFYAKCRASQELIFAQIPWASSLAEKSIAMRDKDRDRDKHGRSRKVSSNDSHTNNTAAVNGKATDPPPPLDATIEEQLLAALLAANAELMEALKVYDDLKRVALERRIEDQSRRDARSARRCTLVLATGCRARDQLPAEPLGSDAAFGSRERERSRSRSRTPSPESRSNSPYPSTLTQPNPHPHPQIHAHAPPAHTHAHVQPRSLPVPMSLPDPEQNLAPPPAAPHGPRLPAHGASSQHSVRSVHSRTPSPGSPARDKFGNGNTKYYADSVSSHTAVVNGNVQGDGEEEEEEEYFYPTKPSAKALGKRKLVEPEPDPTFPASGNGASFDPDDIYYGIGGGAGGGGGRDHPPFGVGAGHDDDDDEDDDSRGREYTLFRPKVNFVYDAVAEREMMRMRMLQEQQQQQLVATNGVH</sequence>
<dbReference type="EMBL" id="JAFIQS020000010">
    <property type="protein sequence ID" value="KAH9477035.1"/>
    <property type="molecule type" value="Genomic_DNA"/>
</dbReference>
<evidence type="ECO:0000313" key="1">
    <source>
        <dbReference type="EMBL" id="KAH9477035.1"/>
    </source>
</evidence>
<reference evidence="1" key="1">
    <citation type="submission" date="2021-10" db="EMBL/GenBank/DDBJ databases">
        <title>Psilocybe cubensis genome.</title>
        <authorList>
            <person name="Mckernan K.J."/>
            <person name="Crawford S."/>
            <person name="Trippe A."/>
            <person name="Kane L.T."/>
            <person name="Mclaughlin S."/>
        </authorList>
    </citation>
    <scope>NUCLEOTIDE SEQUENCE</scope>
    <source>
        <strain evidence="1">MGC-MH-2018</strain>
    </source>
</reference>
<protein>
    <submittedName>
        <fullName evidence="1">Uncharacterized protein</fullName>
    </submittedName>
</protein>
<gene>
    <name evidence="1" type="ORF">JR316_0010951</name>
</gene>
<evidence type="ECO:0000313" key="2">
    <source>
        <dbReference type="Proteomes" id="UP000664032"/>
    </source>
</evidence>
<organism evidence="1 2">
    <name type="scientific">Psilocybe cubensis</name>
    <name type="common">Psychedelic mushroom</name>
    <name type="synonym">Stropharia cubensis</name>
    <dbReference type="NCBI Taxonomy" id="181762"/>
    <lineage>
        <taxon>Eukaryota</taxon>
        <taxon>Fungi</taxon>
        <taxon>Dikarya</taxon>
        <taxon>Basidiomycota</taxon>
        <taxon>Agaricomycotina</taxon>
        <taxon>Agaricomycetes</taxon>
        <taxon>Agaricomycetidae</taxon>
        <taxon>Agaricales</taxon>
        <taxon>Agaricineae</taxon>
        <taxon>Strophariaceae</taxon>
        <taxon>Psilocybe</taxon>
    </lineage>
</organism>
<proteinExistence type="predicted"/>